<dbReference type="Proteomes" id="UP000007797">
    <property type="component" value="Unassembled WGS sequence"/>
</dbReference>
<evidence type="ECO:0000313" key="2">
    <source>
        <dbReference type="Proteomes" id="UP000007797"/>
    </source>
</evidence>
<dbReference type="RefSeq" id="XP_004366799.1">
    <property type="nucleotide sequence ID" value="XM_004366742.1"/>
</dbReference>
<dbReference type="OrthoDB" id="14962at2759"/>
<dbReference type="PANTHER" id="PTHR14187">
    <property type="entry name" value="ALPHA KINASE/ELONGATION FACTOR 2 KINASE"/>
    <property type="match status" value="1"/>
</dbReference>
<gene>
    <name evidence="1" type="ORF">DFA_02414</name>
</gene>
<name>F4PZD7_CACFS</name>
<dbReference type="GeneID" id="14871102"/>
<dbReference type="InterPro" id="IPR043129">
    <property type="entry name" value="ATPase_NBD"/>
</dbReference>
<dbReference type="STRING" id="1054147.F4PZD7"/>
<keyword evidence="2" id="KW-1185">Reference proteome</keyword>
<dbReference type="PANTHER" id="PTHR14187:SF5">
    <property type="entry name" value="HEAT SHOCK 70 KDA PROTEIN 12A"/>
    <property type="match status" value="1"/>
</dbReference>
<organism evidence="1 2">
    <name type="scientific">Cavenderia fasciculata</name>
    <name type="common">Slime mold</name>
    <name type="synonym">Dictyostelium fasciculatum</name>
    <dbReference type="NCBI Taxonomy" id="261658"/>
    <lineage>
        <taxon>Eukaryota</taxon>
        <taxon>Amoebozoa</taxon>
        <taxon>Evosea</taxon>
        <taxon>Eumycetozoa</taxon>
        <taxon>Dictyostelia</taxon>
        <taxon>Acytosteliales</taxon>
        <taxon>Cavenderiaceae</taxon>
        <taxon>Cavenderia</taxon>
    </lineage>
</organism>
<protein>
    <submittedName>
        <fullName evidence="1">Uncharacterized protein</fullName>
    </submittedName>
</protein>
<proteinExistence type="predicted"/>
<dbReference type="EMBL" id="GL883016">
    <property type="protein sequence ID" value="EGG19166.1"/>
    <property type="molecule type" value="Genomic_DNA"/>
</dbReference>
<dbReference type="AlphaFoldDB" id="F4PZD7"/>
<dbReference type="SUPFAM" id="SSF53067">
    <property type="entry name" value="Actin-like ATPase domain"/>
    <property type="match status" value="1"/>
</dbReference>
<dbReference type="KEGG" id="dfa:DFA_02414"/>
<accession>F4PZD7</accession>
<evidence type="ECO:0000313" key="1">
    <source>
        <dbReference type="EMBL" id="EGG19166.1"/>
    </source>
</evidence>
<reference evidence="2" key="1">
    <citation type="journal article" date="2011" name="Genome Res.">
        <title>Phylogeny-wide analysis of social amoeba genomes highlights ancient origins for complex intercellular communication.</title>
        <authorList>
            <person name="Heidel A.J."/>
            <person name="Lawal H.M."/>
            <person name="Felder M."/>
            <person name="Schilde C."/>
            <person name="Helps N.R."/>
            <person name="Tunggal B."/>
            <person name="Rivero F."/>
            <person name="John U."/>
            <person name="Schleicher M."/>
            <person name="Eichinger L."/>
            <person name="Platzer M."/>
            <person name="Noegel A.A."/>
            <person name="Schaap P."/>
            <person name="Gloeckner G."/>
        </authorList>
    </citation>
    <scope>NUCLEOTIDE SEQUENCE [LARGE SCALE GENOMIC DNA]</scope>
    <source>
        <strain evidence="2">SH3</strain>
    </source>
</reference>
<sequence length="370" mass="42426">MSDQMIENLQHLDSRLFEKKKIIVLIQIIFVSREMSGLLNGIKQFIRTPKKKEFELLGDEVTQDMIDSSDFMALMDKFESAKKSMSESSCKPRYISFNQRVFDKNIDWLTQRIQKYNVATTSNIEYKRSGHLVIPMESFMTFLQPLFNKIVDCVKTQMLQWDCIKKPNFIFMIGGFSENYFLQELVKKEFAYTGAKIIVPTRPSLSVVKGACRFGLHPSVITKRTLQRTYAVETANKFNPEKHVGIPYVYNICDSFVWAGQSVGIDEIITRTYWPTSVTQNAIRVAIFSSLLSDIKYTTDPGISFAAELLIPLPPGDTKDEKSVNVSMKFGATEIFVTVVQTKTLQKIEATIDFTINREEADRRNNFHSS</sequence>